<evidence type="ECO:0000256" key="1">
    <source>
        <dbReference type="ARBA" id="ARBA00005842"/>
    </source>
</evidence>
<dbReference type="Pfam" id="PF01745">
    <property type="entry name" value="IPT"/>
    <property type="match status" value="1"/>
</dbReference>
<accession>A0ABQ6IKC6</accession>
<dbReference type="PANTHER" id="PTHR11088">
    <property type="entry name" value="TRNA DIMETHYLALLYLTRANSFERASE"/>
    <property type="match status" value="1"/>
</dbReference>
<evidence type="ECO:0000256" key="3">
    <source>
        <dbReference type="ARBA" id="ARBA00022741"/>
    </source>
</evidence>
<organism evidence="5 6">
    <name type="scientific">Demequina litorisediminis</name>
    <dbReference type="NCBI Taxonomy" id="1849022"/>
    <lineage>
        <taxon>Bacteria</taxon>
        <taxon>Bacillati</taxon>
        <taxon>Actinomycetota</taxon>
        <taxon>Actinomycetes</taxon>
        <taxon>Micrococcales</taxon>
        <taxon>Demequinaceae</taxon>
        <taxon>Demequina</taxon>
    </lineage>
</organism>
<protein>
    <recommendedName>
        <fullName evidence="7">tRNA (Adenosine(37)-N6)-dimethylallyltransferase MiaA</fullName>
    </recommendedName>
</protein>
<keyword evidence="2" id="KW-0808">Transferase</keyword>
<dbReference type="SUPFAM" id="SSF52540">
    <property type="entry name" value="P-loop containing nucleoside triphosphate hydrolases"/>
    <property type="match status" value="1"/>
</dbReference>
<keyword evidence="6" id="KW-1185">Reference proteome</keyword>
<name>A0ABQ6IKC6_9MICO</name>
<comment type="caution">
    <text evidence="5">The sequence shown here is derived from an EMBL/GenBank/DDBJ whole genome shotgun (WGS) entry which is preliminary data.</text>
</comment>
<evidence type="ECO:0000256" key="2">
    <source>
        <dbReference type="ARBA" id="ARBA00022679"/>
    </source>
</evidence>
<evidence type="ECO:0000313" key="6">
    <source>
        <dbReference type="Proteomes" id="UP001157125"/>
    </source>
</evidence>
<keyword evidence="4" id="KW-0067">ATP-binding</keyword>
<dbReference type="InterPro" id="IPR027417">
    <property type="entry name" value="P-loop_NTPase"/>
</dbReference>
<sequence>MTHQATAASADGAPGVIAVVGSTATGKSAISLALAEALGGEIVNADAMQFYRGMDIGTAKAQRG</sequence>
<evidence type="ECO:0000313" key="5">
    <source>
        <dbReference type="EMBL" id="GMA37124.1"/>
    </source>
</evidence>
<dbReference type="PANTHER" id="PTHR11088:SF60">
    <property type="entry name" value="TRNA DIMETHYLALLYLTRANSFERASE"/>
    <property type="match status" value="1"/>
</dbReference>
<gene>
    <name evidence="5" type="ORF">GCM10025876_33280</name>
</gene>
<keyword evidence="3" id="KW-0547">Nucleotide-binding</keyword>
<dbReference type="EMBL" id="BSUN01000001">
    <property type="protein sequence ID" value="GMA37124.1"/>
    <property type="molecule type" value="Genomic_DNA"/>
</dbReference>
<comment type="similarity">
    <text evidence="1">Belongs to the IPP transferase family.</text>
</comment>
<dbReference type="Proteomes" id="UP001157125">
    <property type="component" value="Unassembled WGS sequence"/>
</dbReference>
<evidence type="ECO:0008006" key="7">
    <source>
        <dbReference type="Google" id="ProtNLM"/>
    </source>
</evidence>
<dbReference type="Gene3D" id="3.40.50.300">
    <property type="entry name" value="P-loop containing nucleotide triphosphate hydrolases"/>
    <property type="match status" value="1"/>
</dbReference>
<dbReference type="InterPro" id="IPR039657">
    <property type="entry name" value="Dimethylallyltransferase"/>
</dbReference>
<proteinExistence type="inferred from homology"/>
<evidence type="ECO:0000256" key="4">
    <source>
        <dbReference type="ARBA" id="ARBA00022840"/>
    </source>
</evidence>
<reference evidence="6" key="1">
    <citation type="journal article" date="2019" name="Int. J. Syst. Evol. Microbiol.">
        <title>The Global Catalogue of Microorganisms (GCM) 10K type strain sequencing project: providing services to taxonomists for standard genome sequencing and annotation.</title>
        <authorList>
            <consortium name="The Broad Institute Genomics Platform"/>
            <consortium name="The Broad Institute Genome Sequencing Center for Infectious Disease"/>
            <person name="Wu L."/>
            <person name="Ma J."/>
        </authorList>
    </citation>
    <scope>NUCLEOTIDE SEQUENCE [LARGE SCALE GENOMIC DNA]</scope>
    <source>
        <strain evidence="6">NBRC 112299</strain>
    </source>
</reference>